<dbReference type="RefSeq" id="WP_089229288.1">
    <property type="nucleotide sequence ID" value="NZ_FZOF01000052.1"/>
</dbReference>
<sequence>MPRPHGFSYRRHGDGTVVVTHGAHTAAVLRGERAERFLEEVERGDAQLVMARWTGNYKRGNERGARAHPRNQG</sequence>
<keyword evidence="2" id="KW-1185">Reference proteome</keyword>
<dbReference type="OrthoDB" id="7869604at2"/>
<proteinExistence type="predicted"/>
<protein>
    <submittedName>
        <fullName evidence="1">Uncharacterized protein</fullName>
    </submittedName>
</protein>
<organism evidence="1 2">
    <name type="scientific">Actinacidiphila glaucinigra</name>
    <dbReference type="NCBI Taxonomy" id="235986"/>
    <lineage>
        <taxon>Bacteria</taxon>
        <taxon>Bacillati</taxon>
        <taxon>Actinomycetota</taxon>
        <taxon>Actinomycetes</taxon>
        <taxon>Kitasatosporales</taxon>
        <taxon>Streptomycetaceae</taxon>
        <taxon>Actinacidiphila</taxon>
    </lineage>
</organism>
<dbReference type="EMBL" id="FZOF01000052">
    <property type="protein sequence ID" value="SNT58848.1"/>
    <property type="molecule type" value="Genomic_DNA"/>
</dbReference>
<accession>A0A239NWN8</accession>
<gene>
    <name evidence="1" type="ORF">SAMN05216252_15221</name>
</gene>
<dbReference type="AlphaFoldDB" id="A0A239NWN8"/>
<dbReference type="Proteomes" id="UP000198280">
    <property type="component" value="Unassembled WGS sequence"/>
</dbReference>
<evidence type="ECO:0000313" key="1">
    <source>
        <dbReference type="EMBL" id="SNT58848.1"/>
    </source>
</evidence>
<reference evidence="1 2" key="1">
    <citation type="submission" date="2017-06" db="EMBL/GenBank/DDBJ databases">
        <authorList>
            <person name="Kim H.J."/>
            <person name="Triplett B.A."/>
        </authorList>
    </citation>
    <scope>NUCLEOTIDE SEQUENCE [LARGE SCALE GENOMIC DNA]</scope>
    <source>
        <strain evidence="1 2">CGMCC 4.1858</strain>
    </source>
</reference>
<evidence type="ECO:0000313" key="2">
    <source>
        <dbReference type="Proteomes" id="UP000198280"/>
    </source>
</evidence>
<name>A0A239NWN8_9ACTN</name>